<accession>A0AAW0ITU2</accession>
<evidence type="ECO:0000256" key="1">
    <source>
        <dbReference type="SAM" id="MobiDB-lite"/>
    </source>
</evidence>
<reference evidence="2 3" key="1">
    <citation type="journal article" date="2018" name="Sci. Data">
        <title>The draft genome sequence of cork oak.</title>
        <authorList>
            <person name="Ramos A.M."/>
            <person name="Usie A."/>
            <person name="Barbosa P."/>
            <person name="Barros P.M."/>
            <person name="Capote T."/>
            <person name="Chaves I."/>
            <person name="Simoes F."/>
            <person name="Abreu I."/>
            <person name="Carrasquinho I."/>
            <person name="Faro C."/>
            <person name="Guimaraes J.B."/>
            <person name="Mendonca D."/>
            <person name="Nobrega F."/>
            <person name="Rodrigues L."/>
            <person name="Saibo N.J.M."/>
            <person name="Varela M.C."/>
            <person name="Egas C."/>
            <person name="Matos J."/>
            <person name="Miguel C.M."/>
            <person name="Oliveira M.M."/>
            <person name="Ricardo C.P."/>
            <person name="Goncalves S."/>
        </authorList>
    </citation>
    <scope>NUCLEOTIDE SEQUENCE [LARGE SCALE GENOMIC DNA]</scope>
    <source>
        <strain evidence="3">cv. HL8</strain>
    </source>
</reference>
<protein>
    <submittedName>
        <fullName evidence="2">Uncharacterized protein</fullName>
    </submittedName>
</protein>
<keyword evidence="3" id="KW-1185">Reference proteome</keyword>
<proteinExistence type="predicted"/>
<evidence type="ECO:0000313" key="3">
    <source>
        <dbReference type="Proteomes" id="UP000237347"/>
    </source>
</evidence>
<gene>
    <name evidence="2" type="ORF">CFP56_041838</name>
</gene>
<organism evidence="2 3">
    <name type="scientific">Quercus suber</name>
    <name type="common">Cork oak</name>
    <dbReference type="NCBI Taxonomy" id="58331"/>
    <lineage>
        <taxon>Eukaryota</taxon>
        <taxon>Viridiplantae</taxon>
        <taxon>Streptophyta</taxon>
        <taxon>Embryophyta</taxon>
        <taxon>Tracheophyta</taxon>
        <taxon>Spermatophyta</taxon>
        <taxon>Magnoliopsida</taxon>
        <taxon>eudicotyledons</taxon>
        <taxon>Gunneridae</taxon>
        <taxon>Pentapetalae</taxon>
        <taxon>rosids</taxon>
        <taxon>fabids</taxon>
        <taxon>Fagales</taxon>
        <taxon>Fagaceae</taxon>
        <taxon>Quercus</taxon>
    </lineage>
</organism>
<name>A0AAW0ITU2_QUESU</name>
<sequence>MKERESAKKKEKEIRHSKNTKLRKWQGMLKSKRPRRLRSGVSSQAEHSYFAGGPFYPVSTGRRDSTHISMKDWLIFHDRFLDHLKVHTTLGRLVEFIQKLLSDYKGTGQPD</sequence>
<feature type="region of interest" description="Disordered" evidence="1">
    <location>
        <begin position="1"/>
        <end position="21"/>
    </location>
</feature>
<dbReference type="EMBL" id="PKMF04000846">
    <property type="protein sequence ID" value="KAK7818029.1"/>
    <property type="molecule type" value="Genomic_DNA"/>
</dbReference>
<dbReference type="Proteomes" id="UP000237347">
    <property type="component" value="Unassembled WGS sequence"/>
</dbReference>
<evidence type="ECO:0000313" key="2">
    <source>
        <dbReference type="EMBL" id="KAK7818029.1"/>
    </source>
</evidence>
<comment type="caution">
    <text evidence="2">The sequence shown here is derived from an EMBL/GenBank/DDBJ whole genome shotgun (WGS) entry which is preliminary data.</text>
</comment>
<dbReference type="AlphaFoldDB" id="A0AAW0ITU2"/>
<feature type="compositionally biased region" description="Basic and acidic residues" evidence="1">
    <location>
        <begin position="1"/>
        <end position="16"/>
    </location>
</feature>